<comment type="caution">
    <text evidence="2">The sequence shown here is derived from an EMBL/GenBank/DDBJ whole genome shotgun (WGS) entry which is preliminary data.</text>
</comment>
<evidence type="ECO:0000313" key="2">
    <source>
        <dbReference type="EMBL" id="CAG8652382.1"/>
    </source>
</evidence>
<protein>
    <submittedName>
        <fullName evidence="2">3599_t:CDS:1</fullName>
    </submittedName>
</protein>
<accession>A0ABN7US54</accession>
<dbReference type="Proteomes" id="UP000789901">
    <property type="component" value="Unassembled WGS sequence"/>
</dbReference>
<gene>
    <name evidence="2" type="ORF">GMARGA_LOCUS9424</name>
</gene>
<dbReference type="EMBL" id="CAJVQB010005059">
    <property type="protein sequence ID" value="CAG8652382.1"/>
    <property type="molecule type" value="Genomic_DNA"/>
</dbReference>
<keyword evidence="3" id="KW-1185">Reference proteome</keyword>
<sequence>MTRKYQAKHETYEPHQESAKKNLEDDKMKHLGIGTEKEETIDQQKLTDINLDHE</sequence>
<reference evidence="2 3" key="1">
    <citation type="submission" date="2021-06" db="EMBL/GenBank/DDBJ databases">
        <authorList>
            <person name="Kallberg Y."/>
            <person name="Tangrot J."/>
            <person name="Rosling A."/>
        </authorList>
    </citation>
    <scope>NUCLEOTIDE SEQUENCE [LARGE SCALE GENOMIC DNA]</scope>
    <source>
        <strain evidence="2 3">120-4 pot B 10/14</strain>
    </source>
</reference>
<evidence type="ECO:0000256" key="1">
    <source>
        <dbReference type="SAM" id="MobiDB-lite"/>
    </source>
</evidence>
<name>A0ABN7US54_GIGMA</name>
<feature type="region of interest" description="Disordered" evidence="1">
    <location>
        <begin position="1"/>
        <end position="54"/>
    </location>
</feature>
<evidence type="ECO:0000313" key="3">
    <source>
        <dbReference type="Proteomes" id="UP000789901"/>
    </source>
</evidence>
<organism evidence="2 3">
    <name type="scientific">Gigaspora margarita</name>
    <dbReference type="NCBI Taxonomy" id="4874"/>
    <lineage>
        <taxon>Eukaryota</taxon>
        <taxon>Fungi</taxon>
        <taxon>Fungi incertae sedis</taxon>
        <taxon>Mucoromycota</taxon>
        <taxon>Glomeromycotina</taxon>
        <taxon>Glomeromycetes</taxon>
        <taxon>Diversisporales</taxon>
        <taxon>Gigasporaceae</taxon>
        <taxon>Gigaspora</taxon>
    </lineage>
</organism>
<feature type="compositionally biased region" description="Basic and acidic residues" evidence="1">
    <location>
        <begin position="7"/>
        <end position="42"/>
    </location>
</feature>
<proteinExistence type="predicted"/>